<dbReference type="Pfam" id="PF04769">
    <property type="entry name" value="MATalpha_HMGbox"/>
    <property type="match status" value="1"/>
</dbReference>
<evidence type="ECO:0000259" key="9">
    <source>
        <dbReference type="PROSITE" id="PS51325"/>
    </source>
</evidence>
<evidence type="ECO:0000256" key="6">
    <source>
        <dbReference type="ARBA" id="ARBA00035106"/>
    </source>
</evidence>
<keyword evidence="4 7" id="KW-0804">Transcription</keyword>
<proteinExistence type="inferred from homology"/>
<dbReference type="GO" id="GO:0008301">
    <property type="term" value="F:DNA binding, bending"/>
    <property type="evidence" value="ECO:0007669"/>
    <property type="project" value="InterPro"/>
</dbReference>
<evidence type="ECO:0000256" key="8">
    <source>
        <dbReference type="SAM" id="MobiDB-lite"/>
    </source>
</evidence>
<feature type="region of interest" description="Disordered" evidence="8">
    <location>
        <begin position="40"/>
        <end position="70"/>
    </location>
</feature>
<dbReference type="GO" id="GO:0045895">
    <property type="term" value="P:positive regulation of mating-type specific transcription, DNA-templated"/>
    <property type="evidence" value="ECO:0007669"/>
    <property type="project" value="InterPro"/>
</dbReference>
<keyword evidence="2 7" id="KW-0805">Transcription regulation</keyword>
<evidence type="ECO:0000256" key="7">
    <source>
        <dbReference type="RuleBase" id="RU003516"/>
    </source>
</evidence>
<reference evidence="10 11" key="1">
    <citation type="submission" date="2015-07" db="EMBL/GenBank/DDBJ databases">
        <title>Comparative genomics of the Sigatoka disease complex on banana suggests a link between parallel evolutionary changes in Pseudocercospora fijiensis and Pseudocercospora eumusae and increased virulence on the banana host.</title>
        <authorList>
            <person name="Chang T.-C."/>
            <person name="Salvucci A."/>
            <person name="Crous P.W."/>
            <person name="Stergiopoulos I."/>
        </authorList>
    </citation>
    <scope>NUCLEOTIDE SEQUENCE [LARGE SCALE GENOMIC DNA]</scope>
    <source>
        <strain evidence="10 11">CBS 116634</strain>
    </source>
</reference>
<comment type="subcellular location">
    <subcellularLocation>
        <location evidence="7">Nucleus</location>
    </subcellularLocation>
</comment>
<comment type="similarity">
    <text evidence="7">Belongs to the MATALPHA1 family.</text>
</comment>
<keyword evidence="11" id="KW-1185">Reference proteome</keyword>
<evidence type="ECO:0000256" key="3">
    <source>
        <dbReference type="ARBA" id="ARBA00023125"/>
    </source>
</evidence>
<comment type="function">
    <text evidence="6">Mating type proteins are sequence specific DNA-binding proteins that act as master switches in fungal differentiation by controlling gene expression in a cell type-specific fashion. Transcriptional activator that induces the transcription of alpha-specific genes.</text>
</comment>
<evidence type="ECO:0000256" key="1">
    <source>
        <dbReference type="ARBA" id="ARBA00015083"/>
    </source>
</evidence>
<protein>
    <recommendedName>
        <fullName evidence="1">Mating-type protein MAT-1</fullName>
    </recommendedName>
</protein>
<dbReference type="InterPro" id="IPR006856">
    <property type="entry name" value="MATalpha_HMGbox"/>
</dbReference>
<name>A0A139I7J1_9PEZI</name>
<keyword evidence="3 7" id="KW-0238">DNA-binding</keyword>
<organism evidence="10 11">
    <name type="scientific">Pseudocercospora musae</name>
    <dbReference type="NCBI Taxonomy" id="113226"/>
    <lineage>
        <taxon>Eukaryota</taxon>
        <taxon>Fungi</taxon>
        <taxon>Dikarya</taxon>
        <taxon>Ascomycota</taxon>
        <taxon>Pezizomycotina</taxon>
        <taxon>Dothideomycetes</taxon>
        <taxon>Dothideomycetidae</taxon>
        <taxon>Mycosphaerellales</taxon>
        <taxon>Mycosphaerellaceae</taxon>
        <taxon>Pseudocercospora</taxon>
    </lineage>
</organism>
<dbReference type="EMBL" id="LFZO01000246">
    <property type="protein sequence ID" value="KXT10664.1"/>
    <property type="molecule type" value="Genomic_DNA"/>
</dbReference>
<feature type="domain" description="Alpha box" evidence="9">
    <location>
        <begin position="71"/>
        <end position="126"/>
    </location>
</feature>
<dbReference type="GO" id="GO:0005634">
    <property type="term" value="C:nucleus"/>
    <property type="evidence" value="ECO:0007669"/>
    <property type="project" value="UniProtKB-SubCell"/>
</dbReference>
<accession>A0A139I7J1</accession>
<evidence type="ECO:0000313" key="11">
    <source>
        <dbReference type="Proteomes" id="UP000073492"/>
    </source>
</evidence>
<gene>
    <name evidence="10" type="ORF">AC579_6345</name>
</gene>
<keyword evidence="5 7" id="KW-0539">Nucleus</keyword>
<dbReference type="OrthoDB" id="5398665at2759"/>
<evidence type="ECO:0000256" key="5">
    <source>
        <dbReference type="ARBA" id="ARBA00023242"/>
    </source>
</evidence>
<sequence>MATDAMSDKFRTYLETCSEGMASQILSTLQQVAARRPVPNAAPGMAATSSAVAKPEKKQRKKAKSEPVAVGPKRPLNSWMAYRKFYNRLLASYTQKSISKCLTILWRADLFEGKWSILAKAYSIVRGCREKKDAPLDEFFAICAPLIGVIPPEEYLQRMGWQLSPPQDGDQDKMPQIIRLFTPSLDTFPEKFTTTTLSADDLVNHCYAMGYGKASNNDSQNASTHGSLTMVSKPTAITTNDKDETTHMSPFAQTDTILAFNAATHGSSTGGGLQQAAFGGFAISPPSSINNADPSPLSVASAAGQATLEQAASVLEQSGVEFPYNGLFDPAVLPSQFNISFNPAAPNTAVEDDGRWDAFDPSMSMAQNEMSDPLEEMLNWDFINEDMQ</sequence>
<evidence type="ECO:0000313" key="10">
    <source>
        <dbReference type="EMBL" id="KXT10664.1"/>
    </source>
</evidence>
<dbReference type="AlphaFoldDB" id="A0A139I7J1"/>
<evidence type="ECO:0000256" key="2">
    <source>
        <dbReference type="ARBA" id="ARBA00023015"/>
    </source>
</evidence>
<evidence type="ECO:0000256" key="4">
    <source>
        <dbReference type="ARBA" id="ARBA00023163"/>
    </source>
</evidence>
<dbReference type="PROSITE" id="PS51325">
    <property type="entry name" value="ALPHA_BOX"/>
    <property type="match status" value="1"/>
</dbReference>
<comment type="caution">
    <text evidence="10">The sequence shown here is derived from an EMBL/GenBank/DDBJ whole genome shotgun (WGS) entry which is preliminary data.</text>
</comment>
<dbReference type="Proteomes" id="UP000073492">
    <property type="component" value="Unassembled WGS sequence"/>
</dbReference>